<dbReference type="AlphaFoldDB" id="A0A254N431"/>
<evidence type="ECO:0000256" key="1">
    <source>
        <dbReference type="SAM" id="SignalP"/>
    </source>
</evidence>
<comment type="caution">
    <text evidence="2">The sequence shown here is derived from an EMBL/GenBank/DDBJ whole genome shotgun (WGS) entry which is preliminary data.</text>
</comment>
<sequence>MNQRISAIVAAVACLSAGGASATENGQLRALLGAPSYELTTPQFPGAYGQIWLQHYSANKLRGNDGKAPVTDTTTPLGTLPVRADGEIEATVIVPRFTYITETLVQEGRLGFSATLPLVHQRNDVTLSTTLPAGLPAATVAAVNGLLAQGSAQRSGSKSGQGDLDVTAFVDWQGDDGRTALGLSVVAPTGSYVAGRAVNPGAGKFWTVRPLLIASRVWDNGLELGLRATYSVNTRNSDTQVRSGQYLHADWAGMYRIDDSWRAGLQGYVVRQFTGDDGPGVPSHGNKARVYSIGPMVAYQSESGVWALDFKVMQEFGVRNRPQGQLAWVRLNLRLD</sequence>
<protein>
    <recommendedName>
        <fullName evidence="4">Phenol degradation protein meta</fullName>
    </recommendedName>
</protein>
<keyword evidence="3" id="KW-1185">Reference proteome</keyword>
<proteinExistence type="predicted"/>
<dbReference type="Proteomes" id="UP000197446">
    <property type="component" value="Unassembled WGS sequence"/>
</dbReference>
<evidence type="ECO:0008006" key="4">
    <source>
        <dbReference type="Google" id="ProtNLM"/>
    </source>
</evidence>
<dbReference type="Pfam" id="PF13557">
    <property type="entry name" value="Phenol_MetA_deg"/>
    <property type="match status" value="1"/>
</dbReference>
<dbReference type="OrthoDB" id="8639774at2"/>
<organism evidence="2 3">
    <name type="scientific">Roseateles puraquae</name>
    <dbReference type="NCBI Taxonomy" id="431059"/>
    <lineage>
        <taxon>Bacteria</taxon>
        <taxon>Pseudomonadati</taxon>
        <taxon>Pseudomonadota</taxon>
        <taxon>Betaproteobacteria</taxon>
        <taxon>Burkholderiales</taxon>
        <taxon>Sphaerotilaceae</taxon>
        <taxon>Roseateles</taxon>
    </lineage>
</organism>
<feature type="signal peptide" evidence="1">
    <location>
        <begin position="1"/>
        <end position="22"/>
    </location>
</feature>
<reference evidence="2 3" key="1">
    <citation type="journal article" date="2007" name="Int. J. Syst. Evol. Microbiol.">
        <title>Description of Pelomonas aquatica sp. nov. and Pelomonas puraquae sp. nov., isolated from industrial and haemodialysis water.</title>
        <authorList>
            <person name="Gomila M."/>
            <person name="Bowien B."/>
            <person name="Falsen E."/>
            <person name="Moore E.R."/>
            <person name="Lalucat J."/>
        </authorList>
    </citation>
    <scope>NUCLEOTIDE SEQUENCE [LARGE SCALE GENOMIC DNA]</scope>
    <source>
        <strain evidence="2 3">CCUG 52769</strain>
    </source>
</reference>
<gene>
    <name evidence="2" type="ORF">CDO81_19105</name>
</gene>
<accession>A0A254N431</accession>
<dbReference type="RefSeq" id="WP_088484827.1">
    <property type="nucleotide sequence ID" value="NZ_NISI01000008.1"/>
</dbReference>
<feature type="chain" id="PRO_5012919727" description="Phenol degradation protein meta" evidence="1">
    <location>
        <begin position="23"/>
        <end position="336"/>
    </location>
</feature>
<name>A0A254N431_9BURK</name>
<dbReference type="InterPro" id="IPR025737">
    <property type="entry name" value="FApF"/>
</dbReference>
<evidence type="ECO:0000313" key="3">
    <source>
        <dbReference type="Proteomes" id="UP000197446"/>
    </source>
</evidence>
<keyword evidence="1" id="KW-0732">Signal</keyword>
<dbReference type="EMBL" id="NISI01000008">
    <property type="protein sequence ID" value="OWR02560.1"/>
    <property type="molecule type" value="Genomic_DNA"/>
</dbReference>
<evidence type="ECO:0000313" key="2">
    <source>
        <dbReference type="EMBL" id="OWR02560.1"/>
    </source>
</evidence>